<dbReference type="Proteomes" id="UP001292094">
    <property type="component" value="Unassembled WGS sequence"/>
</dbReference>
<evidence type="ECO:0000313" key="1">
    <source>
        <dbReference type="EMBL" id="KAK4315525.1"/>
    </source>
</evidence>
<accession>A0AAE1PVB9</accession>
<reference evidence="1" key="1">
    <citation type="submission" date="2023-11" db="EMBL/GenBank/DDBJ databases">
        <title>Genome assemblies of two species of porcelain crab, Petrolisthes cinctipes and Petrolisthes manimaculis (Anomura: Porcellanidae).</title>
        <authorList>
            <person name="Angst P."/>
        </authorList>
    </citation>
    <scope>NUCLEOTIDE SEQUENCE</scope>
    <source>
        <strain evidence="1">PB745_02</strain>
        <tissue evidence="1">Gill</tissue>
    </source>
</reference>
<organism evidence="1 2">
    <name type="scientific">Petrolisthes manimaculis</name>
    <dbReference type="NCBI Taxonomy" id="1843537"/>
    <lineage>
        <taxon>Eukaryota</taxon>
        <taxon>Metazoa</taxon>
        <taxon>Ecdysozoa</taxon>
        <taxon>Arthropoda</taxon>
        <taxon>Crustacea</taxon>
        <taxon>Multicrustacea</taxon>
        <taxon>Malacostraca</taxon>
        <taxon>Eumalacostraca</taxon>
        <taxon>Eucarida</taxon>
        <taxon>Decapoda</taxon>
        <taxon>Pleocyemata</taxon>
        <taxon>Anomura</taxon>
        <taxon>Galatheoidea</taxon>
        <taxon>Porcellanidae</taxon>
        <taxon>Petrolisthes</taxon>
    </lineage>
</organism>
<dbReference type="EMBL" id="JAWZYT010001108">
    <property type="protein sequence ID" value="KAK4315525.1"/>
    <property type="molecule type" value="Genomic_DNA"/>
</dbReference>
<keyword evidence="2" id="KW-1185">Reference proteome</keyword>
<proteinExistence type="predicted"/>
<protein>
    <submittedName>
        <fullName evidence="1">Uncharacterized protein</fullName>
    </submittedName>
</protein>
<evidence type="ECO:0000313" key="2">
    <source>
        <dbReference type="Proteomes" id="UP001292094"/>
    </source>
</evidence>
<sequence>MIQEPDRQWGTDTDGVFDGVSGYLQREEVDFSAIAAPSAPRMKVANFIRSYPVDNLIIVSLQPQPLPKNLVFVRPFTGTVYYFIIINQINPSITGDKISRHQQH</sequence>
<name>A0AAE1PVB9_9EUCA</name>
<dbReference type="AlphaFoldDB" id="A0AAE1PVB9"/>
<comment type="caution">
    <text evidence="1">The sequence shown here is derived from an EMBL/GenBank/DDBJ whole genome shotgun (WGS) entry which is preliminary data.</text>
</comment>
<gene>
    <name evidence="1" type="ORF">Pmani_013218</name>
</gene>